<dbReference type="OMA" id="EWNIRID"/>
<evidence type="ECO:0000313" key="1">
    <source>
        <dbReference type="EMBL" id="EPB86555.1"/>
    </source>
</evidence>
<dbReference type="EMBL" id="KE123986">
    <property type="protein sequence ID" value="EPB86555.1"/>
    <property type="molecule type" value="Genomic_DNA"/>
</dbReference>
<dbReference type="GO" id="GO:0005198">
    <property type="term" value="F:structural molecule activity"/>
    <property type="evidence" value="ECO:0007669"/>
    <property type="project" value="InterPro"/>
</dbReference>
<dbReference type="AlphaFoldDB" id="S2K2X6"/>
<accession>S2K2X6</accession>
<reference evidence="2" key="1">
    <citation type="submission" date="2013-05" db="EMBL/GenBank/DDBJ databases">
        <title>The Genome sequence of Mucor circinelloides f. circinelloides 1006PhL.</title>
        <authorList>
            <consortium name="The Broad Institute Genomics Platform"/>
            <person name="Cuomo C."/>
            <person name="Earl A."/>
            <person name="Findley K."/>
            <person name="Lee S.C."/>
            <person name="Walker B."/>
            <person name="Young S."/>
            <person name="Zeng Q."/>
            <person name="Gargeya S."/>
            <person name="Fitzgerald M."/>
            <person name="Haas B."/>
            <person name="Abouelleil A."/>
            <person name="Allen A.W."/>
            <person name="Alvarado L."/>
            <person name="Arachchi H.M."/>
            <person name="Berlin A.M."/>
            <person name="Chapman S.B."/>
            <person name="Gainer-Dewar J."/>
            <person name="Goldberg J."/>
            <person name="Griggs A."/>
            <person name="Gujja S."/>
            <person name="Hansen M."/>
            <person name="Howarth C."/>
            <person name="Imamovic A."/>
            <person name="Ireland A."/>
            <person name="Larimer J."/>
            <person name="McCowan C."/>
            <person name="Murphy C."/>
            <person name="Pearson M."/>
            <person name="Poon T.W."/>
            <person name="Priest M."/>
            <person name="Roberts A."/>
            <person name="Saif S."/>
            <person name="Shea T."/>
            <person name="Sisk P."/>
            <person name="Sykes S."/>
            <person name="Wortman J."/>
            <person name="Nusbaum C."/>
            <person name="Birren B."/>
        </authorList>
    </citation>
    <scope>NUCLEOTIDE SEQUENCE [LARGE SCALE GENOMIC DNA]</scope>
    <source>
        <strain evidence="2">1006PhL</strain>
    </source>
</reference>
<name>S2K2X6_MUCC1</name>
<dbReference type="VEuPathDB" id="FungiDB:HMPREF1544_06629"/>
<sequence>MVYINWEECSSVVHLPQLKWYSVPSLIDYLHGLRSYIIHGSRKDLTLPVLSSTPVPASKTQRYEGFYVSEAVGDYGYKLDELNLKLNTLSNNGCHRWLSSSEAELKALGMVNDMIKAIESHVDVMDQCTFEARYGLVWNTALQDKQEHDVKTCPNIFCRAYNNTTRSVL</sequence>
<dbReference type="Proteomes" id="UP000014254">
    <property type="component" value="Unassembled WGS sequence"/>
</dbReference>
<dbReference type="InterPro" id="IPR001337">
    <property type="entry name" value="TMV-like_coat"/>
</dbReference>
<organism evidence="1 2">
    <name type="scientific">Mucor circinelloides f. circinelloides (strain 1006PhL)</name>
    <name type="common">Mucormycosis agent</name>
    <name type="synonym">Calyptromyces circinelloides</name>
    <dbReference type="NCBI Taxonomy" id="1220926"/>
    <lineage>
        <taxon>Eukaryota</taxon>
        <taxon>Fungi</taxon>
        <taxon>Fungi incertae sedis</taxon>
        <taxon>Mucoromycota</taxon>
        <taxon>Mucoromycotina</taxon>
        <taxon>Mucoromycetes</taxon>
        <taxon>Mucorales</taxon>
        <taxon>Mucorineae</taxon>
        <taxon>Mucoraceae</taxon>
        <taxon>Mucor</taxon>
    </lineage>
</organism>
<keyword evidence="2" id="KW-1185">Reference proteome</keyword>
<gene>
    <name evidence="1" type="ORF">HMPREF1544_06629</name>
</gene>
<protein>
    <submittedName>
        <fullName evidence="1">Uncharacterized protein</fullName>
    </submittedName>
</protein>
<dbReference type="InParanoid" id="S2K2X6"/>
<proteinExistence type="predicted"/>
<dbReference type="OrthoDB" id="2237965at2759"/>
<dbReference type="Pfam" id="PF00721">
    <property type="entry name" value="TMV_coat"/>
    <property type="match status" value="1"/>
</dbReference>
<evidence type="ECO:0000313" key="2">
    <source>
        <dbReference type="Proteomes" id="UP000014254"/>
    </source>
</evidence>